<feature type="domain" description="NACHT" evidence="2">
    <location>
        <begin position="89"/>
        <end position="236"/>
    </location>
</feature>
<dbReference type="AlphaFoldDB" id="A0AAD6VST0"/>
<dbReference type="InterPro" id="IPR007111">
    <property type="entry name" value="NACHT_NTPase"/>
</dbReference>
<dbReference type="Gene3D" id="3.40.50.300">
    <property type="entry name" value="P-loop containing nucleotide triphosphate hydrolases"/>
    <property type="match status" value="1"/>
</dbReference>
<evidence type="ECO:0000259" key="2">
    <source>
        <dbReference type="PROSITE" id="PS50837"/>
    </source>
</evidence>
<evidence type="ECO:0000313" key="3">
    <source>
        <dbReference type="EMBL" id="KAJ7220802.1"/>
    </source>
</evidence>
<dbReference type="PANTHER" id="PTHR10039">
    <property type="entry name" value="AMELOGENIN"/>
    <property type="match status" value="1"/>
</dbReference>
<gene>
    <name evidence="3" type="ORF">GGX14DRAFT_493110</name>
</gene>
<evidence type="ECO:0000313" key="4">
    <source>
        <dbReference type="Proteomes" id="UP001219525"/>
    </source>
</evidence>
<dbReference type="SUPFAM" id="SSF52540">
    <property type="entry name" value="P-loop containing nucleoside triphosphate hydrolases"/>
    <property type="match status" value="1"/>
</dbReference>
<dbReference type="InterPro" id="IPR056884">
    <property type="entry name" value="NPHP3-like_N"/>
</dbReference>
<comment type="caution">
    <text evidence="3">The sequence shown here is derived from an EMBL/GenBank/DDBJ whole genome shotgun (WGS) entry which is preliminary data.</text>
</comment>
<proteinExistence type="predicted"/>
<dbReference type="Proteomes" id="UP001219525">
    <property type="component" value="Unassembled WGS sequence"/>
</dbReference>
<dbReference type="PANTHER" id="PTHR10039:SF14">
    <property type="entry name" value="NACHT DOMAIN-CONTAINING PROTEIN"/>
    <property type="match status" value="1"/>
</dbReference>
<dbReference type="EMBL" id="JARJCW010000009">
    <property type="protein sequence ID" value="KAJ7220802.1"/>
    <property type="molecule type" value="Genomic_DNA"/>
</dbReference>
<dbReference type="InterPro" id="IPR027417">
    <property type="entry name" value="P-loop_NTPase"/>
</dbReference>
<name>A0AAD6VST0_9AGAR</name>
<evidence type="ECO:0000256" key="1">
    <source>
        <dbReference type="ARBA" id="ARBA00022737"/>
    </source>
</evidence>
<keyword evidence="1" id="KW-0677">Repeat</keyword>
<keyword evidence="4" id="KW-1185">Reference proteome</keyword>
<organism evidence="3 4">
    <name type="scientific">Mycena pura</name>
    <dbReference type="NCBI Taxonomy" id="153505"/>
    <lineage>
        <taxon>Eukaryota</taxon>
        <taxon>Fungi</taxon>
        <taxon>Dikarya</taxon>
        <taxon>Basidiomycota</taxon>
        <taxon>Agaricomycotina</taxon>
        <taxon>Agaricomycetes</taxon>
        <taxon>Agaricomycetidae</taxon>
        <taxon>Agaricales</taxon>
        <taxon>Marasmiineae</taxon>
        <taxon>Mycenaceae</taxon>
        <taxon>Mycena</taxon>
    </lineage>
</organism>
<dbReference type="PROSITE" id="PS50837">
    <property type="entry name" value="NACHT"/>
    <property type="match status" value="1"/>
</dbReference>
<reference evidence="3" key="1">
    <citation type="submission" date="2023-03" db="EMBL/GenBank/DDBJ databases">
        <title>Massive genome expansion in bonnet fungi (Mycena s.s.) driven by repeated elements and novel gene families across ecological guilds.</title>
        <authorList>
            <consortium name="Lawrence Berkeley National Laboratory"/>
            <person name="Harder C.B."/>
            <person name="Miyauchi S."/>
            <person name="Viragh M."/>
            <person name="Kuo A."/>
            <person name="Thoen E."/>
            <person name="Andreopoulos B."/>
            <person name="Lu D."/>
            <person name="Skrede I."/>
            <person name="Drula E."/>
            <person name="Henrissat B."/>
            <person name="Morin E."/>
            <person name="Kohler A."/>
            <person name="Barry K."/>
            <person name="LaButti K."/>
            <person name="Morin E."/>
            <person name="Salamov A."/>
            <person name="Lipzen A."/>
            <person name="Mereny Z."/>
            <person name="Hegedus B."/>
            <person name="Baldrian P."/>
            <person name="Stursova M."/>
            <person name="Weitz H."/>
            <person name="Taylor A."/>
            <person name="Grigoriev I.V."/>
            <person name="Nagy L.G."/>
            <person name="Martin F."/>
            <person name="Kauserud H."/>
        </authorList>
    </citation>
    <scope>NUCLEOTIDE SEQUENCE</scope>
    <source>
        <strain evidence="3">9144</strain>
    </source>
</reference>
<dbReference type="Pfam" id="PF24883">
    <property type="entry name" value="NPHP3_N"/>
    <property type="match status" value="1"/>
</dbReference>
<accession>A0AAD6VST0</accession>
<protein>
    <recommendedName>
        <fullName evidence="2">NACHT domain-containing protein</fullName>
    </recommendedName>
</protein>
<sequence length="677" mass="75295">MSFKEVSSLRISGGTLNSVNGNLNQYNFGGLTSENGIEILSRYVSPTAFHDSSQRFPPPKCDPGTRTAVQSILSRWASAHSGCGASTENLLWLHGPAGAGKSAVAQTMAETWSSEGTLGAAFFFSRWRAGGATGERLFTSIAFQLALNIPQLREAIGRAVEMDPMIPEKSLEVQAQALLVAPIKSLDVSLAHPFVVIIDGLDECEGKTIQVVIIKVLLTLASMNSLPLRFLIASRPEPHLHDVFDMPPSSQVVCRLVLDDTFRPALDIFRYLRQHLANVYRKRYPRRTSLESSAWPSAHDLERLVQNASGHFIYAATVIKFVDDEYSLPEERLRAVLDAPRCAHSAFADLDALYRHILSANPNTGLVVRVLGAYFAISARTTHSGQKPSVRFLDALLDLPGGTARLALRGLHSVLHIPSSDDMGIRTHHASLYDYLTSETRAGEFYLDMGRQDFEVVLCCLRIVQESHLDPYRYADSIVSYCHSSWEHHYAPSARLDAVIVECLVGFCNVLQAQTLSTLCRHPNAITLVLVRTLEFLYTLKDFGNFEIACQSASVWSNLWLRIFEPSADILEYLTRGRTEQNGTLQCHYSVNSSLAVVMERIWDYSYSRKKAEEYLDQCSEAARVCAAEYALKLLIRSARPHLQTRGFCWRMVSPTQPGTEKSKSTILVSANHAPRV</sequence>